<feature type="compositionally biased region" description="Basic and acidic residues" evidence="1">
    <location>
        <begin position="220"/>
        <end position="236"/>
    </location>
</feature>
<feature type="compositionally biased region" description="Polar residues" evidence="1">
    <location>
        <begin position="179"/>
        <end position="189"/>
    </location>
</feature>
<feature type="region of interest" description="Disordered" evidence="1">
    <location>
        <begin position="145"/>
        <end position="204"/>
    </location>
</feature>
<dbReference type="AlphaFoldDB" id="A0A2I0ANE3"/>
<dbReference type="EMBL" id="KZ451969">
    <property type="protein sequence ID" value="PKA57015.1"/>
    <property type="molecule type" value="Genomic_DNA"/>
</dbReference>
<reference evidence="2 3" key="1">
    <citation type="journal article" date="2017" name="Nature">
        <title>The Apostasia genome and the evolution of orchids.</title>
        <authorList>
            <person name="Zhang G.Q."/>
            <person name="Liu K.W."/>
            <person name="Li Z."/>
            <person name="Lohaus R."/>
            <person name="Hsiao Y.Y."/>
            <person name="Niu S.C."/>
            <person name="Wang J.Y."/>
            <person name="Lin Y.C."/>
            <person name="Xu Q."/>
            <person name="Chen L.J."/>
            <person name="Yoshida K."/>
            <person name="Fujiwara S."/>
            <person name="Wang Z.W."/>
            <person name="Zhang Y.Q."/>
            <person name="Mitsuda N."/>
            <person name="Wang M."/>
            <person name="Liu G.H."/>
            <person name="Pecoraro L."/>
            <person name="Huang H.X."/>
            <person name="Xiao X.J."/>
            <person name="Lin M."/>
            <person name="Wu X.Y."/>
            <person name="Wu W.L."/>
            <person name="Chen Y.Y."/>
            <person name="Chang S.B."/>
            <person name="Sakamoto S."/>
            <person name="Ohme-Takagi M."/>
            <person name="Yagi M."/>
            <person name="Zeng S.J."/>
            <person name="Shen C.Y."/>
            <person name="Yeh C.M."/>
            <person name="Luo Y.B."/>
            <person name="Tsai W.C."/>
            <person name="Van de Peer Y."/>
            <person name="Liu Z.J."/>
        </authorList>
    </citation>
    <scope>NUCLEOTIDE SEQUENCE [LARGE SCALE GENOMIC DNA]</scope>
    <source>
        <strain evidence="3">cv. Shenzhen</strain>
        <tissue evidence="2">Stem</tissue>
    </source>
</reference>
<name>A0A2I0ANE3_9ASPA</name>
<evidence type="ECO:0000313" key="2">
    <source>
        <dbReference type="EMBL" id="PKA57015.1"/>
    </source>
</evidence>
<evidence type="ECO:0000256" key="1">
    <source>
        <dbReference type="SAM" id="MobiDB-lite"/>
    </source>
</evidence>
<gene>
    <name evidence="2" type="ORF">AXF42_Ash002319</name>
</gene>
<feature type="compositionally biased region" description="Basic and acidic residues" evidence="1">
    <location>
        <begin position="369"/>
        <end position="379"/>
    </location>
</feature>
<dbReference type="Proteomes" id="UP000236161">
    <property type="component" value="Unassembled WGS sequence"/>
</dbReference>
<feature type="region of interest" description="Disordered" evidence="1">
    <location>
        <begin position="216"/>
        <end position="265"/>
    </location>
</feature>
<protein>
    <submittedName>
        <fullName evidence="2">Uncharacterized protein</fullName>
    </submittedName>
</protein>
<evidence type="ECO:0000313" key="3">
    <source>
        <dbReference type="Proteomes" id="UP000236161"/>
    </source>
</evidence>
<proteinExistence type="predicted"/>
<keyword evidence="3" id="KW-1185">Reference proteome</keyword>
<dbReference type="OrthoDB" id="689767at2759"/>
<organism evidence="2 3">
    <name type="scientific">Apostasia shenzhenica</name>
    <dbReference type="NCBI Taxonomy" id="1088818"/>
    <lineage>
        <taxon>Eukaryota</taxon>
        <taxon>Viridiplantae</taxon>
        <taxon>Streptophyta</taxon>
        <taxon>Embryophyta</taxon>
        <taxon>Tracheophyta</taxon>
        <taxon>Spermatophyta</taxon>
        <taxon>Magnoliopsida</taxon>
        <taxon>Liliopsida</taxon>
        <taxon>Asparagales</taxon>
        <taxon>Orchidaceae</taxon>
        <taxon>Apostasioideae</taxon>
        <taxon>Apostasia</taxon>
    </lineage>
</organism>
<sequence>MMASAFFNVPPESFPPPTCHSVRGCFSPTISPRRGSSGSGQNIAAGADTAEPPRTSADIVDFEFSLEDHVAMLPADELFSDGKLLPLQLAGLRQTPPQLAPPEASDIRSIRPPAKPWVVEQGIGSDTLVLSPKAPRCTTRWRGLLGLKKQKTPKSEQSETQAGVKSPGGRSFKHLLNRCSKTPTDTSPLNLPLHRDADPESVPSSIVSRLSLSCSSASAPEHDDLPRLSLDSDRPRNPPRIRISRQTPAVSSVAPAPSRVYSPRMDPSGRIIFHGLERSSSSPGSFNGGPPLKHRGIQRSYSSNIRAPSVLNVPFCFLRGSAKSGASVFGIGQVLSQPRKEKEGSSPSPSLSSPATSVRSAGSSAACRSKAELERERTRNSTRASPFLLKKI</sequence>
<accession>A0A2I0ANE3</accession>
<feature type="compositionally biased region" description="Polar residues" evidence="1">
    <location>
        <begin position="30"/>
        <end position="42"/>
    </location>
</feature>
<feature type="compositionally biased region" description="Low complexity" evidence="1">
    <location>
        <begin position="345"/>
        <end position="360"/>
    </location>
</feature>
<dbReference type="PANTHER" id="PTHR31722:SF0">
    <property type="entry name" value="OS06G0675200 PROTEIN"/>
    <property type="match status" value="1"/>
</dbReference>
<dbReference type="PANTHER" id="PTHR31722">
    <property type="entry name" value="OS06G0675200 PROTEIN"/>
    <property type="match status" value="1"/>
</dbReference>
<feature type="region of interest" description="Disordered" evidence="1">
    <location>
        <begin position="337"/>
        <end position="392"/>
    </location>
</feature>
<feature type="region of interest" description="Disordered" evidence="1">
    <location>
        <begin position="30"/>
        <end position="54"/>
    </location>
</feature>
<dbReference type="STRING" id="1088818.A0A2I0ANE3"/>